<dbReference type="PANTHER" id="PTHR42847">
    <property type="entry name" value="ALKANESULFONATE MONOOXYGENASE"/>
    <property type="match status" value="1"/>
</dbReference>
<keyword evidence="2" id="KW-0288">FMN</keyword>
<name>A0A7W9GJX9_9ACTN</name>
<keyword evidence="1" id="KW-0285">Flavoprotein</keyword>
<evidence type="ECO:0000313" key="7">
    <source>
        <dbReference type="Proteomes" id="UP000579153"/>
    </source>
</evidence>
<dbReference type="InterPro" id="IPR050172">
    <property type="entry name" value="SsuD_RutA_monooxygenase"/>
</dbReference>
<dbReference type="GO" id="GO:0046306">
    <property type="term" value="P:alkanesulfonate catabolic process"/>
    <property type="evidence" value="ECO:0007669"/>
    <property type="project" value="TreeGrafter"/>
</dbReference>
<dbReference type="AlphaFoldDB" id="A0A7W9GJX9"/>
<dbReference type="InterPro" id="IPR011251">
    <property type="entry name" value="Luciferase-like_dom"/>
</dbReference>
<dbReference type="NCBIfam" id="TIGR03621">
    <property type="entry name" value="F420_MSMEG_2516"/>
    <property type="match status" value="1"/>
</dbReference>
<accession>A0A7W9GJX9</accession>
<comment type="caution">
    <text evidence="6">The sequence shown here is derived from an EMBL/GenBank/DDBJ whole genome shotgun (WGS) entry which is preliminary data.</text>
</comment>
<evidence type="ECO:0000259" key="5">
    <source>
        <dbReference type="Pfam" id="PF00296"/>
    </source>
</evidence>
<dbReference type="EMBL" id="JACHMB010000001">
    <property type="protein sequence ID" value="MBB5785154.1"/>
    <property type="molecule type" value="Genomic_DNA"/>
</dbReference>
<sequence>MHAFRFGVALHVPSTRREWVEKCRKAESLGYDTIAVADHLGMPAPFPAIVLAAEATERVRLGTHMLNANFYRPALAARDIASTDLFIDGRLELGLGAGHARHEFEAAGLPYGSGGERVDGLQRMVSELRRLFADPEVLPRPAQRPGPPLMIAGRGDRLLRYAAREADIIGFSGASTSRHEDGGLPAFASAESMAERADFVRAALGDRAGKVEFNSTVPMVVITNDSRAALEKAAPFAPHLSIEERAEAPSLLIGTAQQIADKLRKNRERLGFGYITVLEGGMDAMGQVMELLR</sequence>
<dbReference type="RefSeq" id="WP_185077968.1">
    <property type="nucleotide sequence ID" value="NZ_JACHMB010000001.1"/>
</dbReference>
<keyword evidence="3" id="KW-0560">Oxidoreductase</keyword>
<gene>
    <name evidence="6" type="ORF">HD596_011910</name>
</gene>
<evidence type="ECO:0000313" key="6">
    <source>
        <dbReference type="EMBL" id="MBB5785154.1"/>
    </source>
</evidence>
<evidence type="ECO:0000256" key="4">
    <source>
        <dbReference type="ARBA" id="ARBA00023033"/>
    </source>
</evidence>
<dbReference type="Pfam" id="PF00296">
    <property type="entry name" value="Bac_luciferase"/>
    <property type="match status" value="1"/>
</dbReference>
<evidence type="ECO:0000256" key="1">
    <source>
        <dbReference type="ARBA" id="ARBA00022630"/>
    </source>
</evidence>
<dbReference type="InterPro" id="IPR019923">
    <property type="entry name" value="Lucif-like_OxRdtase_MSMEG_2516"/>
</dbReference>
<protein>
    <submittedName>
        <fullName evidence="6">Putative F420-dependent oxidoreductase</fullName>
    </submittedName>
</protein>
<dbReference type="Proteomes" id="UP000579153">
    <property type="component" value="Unassembled WGS sequence"/>
</dbReference>
<dbReference type="InterPro" id="IPR036661">
    <property type="entry name" value="Luciferase-like_sf"/>
</dbReference>
<evidence type="ECO:0000256" key="3">
    <source>
        <dbReference type="ARBA" id="ARBA00023002"/>
    </source>
</evidence>
<proteinExistence type="predicted"/>
<dbReference type="SUPFAM" id="SSF51679">
    <property type="entry name" value="Bacterial luciferase-like"/>
    <property type="match status" value="1"/>
</dbReference>
<organism evidence="6 7">
    <name type="scientific">Nonomuraea jabiensis</name>
    <dbReference type="NCBI Taxonomy" id="882448"/>
    <lineage>
        <taxon>Bacteria</taxon>
        <taxon>Bacillati</taxon>
        <taxon>Actinomycetota</taxon>
        <taxon>Actinomycetes</taxon>
        <taxon>Streptosporangiales</taxon>
        <taxon>Streptosporangiaceae</taxon>
        <taxon>Nonomuraea</taxon>
    </lineage>
</organism>
<keyword evidence="4" id="KW-0503">Monooxygenase</keyword>
<dbReference type="Gene3D" id="3.20.20.30">
    <property type="entry name" value="Luciferase-like domain"/>
    <property type="match status" value="1"/>
</dbReference>
<reference evidence="6 7" key="1">
    <citation type="submission" date="2020-08" db="EMBL/GenBank/DDBJ databases">
        <title>Sequencing the genomes of 1000 actinobacteria strains.</title>
        <authorList>
            <person name="Klenk H.-P."/>
        </authorList>
    </citation>
    <scope>NUCLEOTIDE SEQUENCE [LARGE SCALE GENOMIC DNA]</scope>
    <source>
        <strain evidence="6 7">DSM 45507</strain>
    </source>
</reference>
<dbReference type="GO" id="GO:0008726">
    <property type="term" value="F:alkanesulfonate monooxygenase activity"/>
    <property type="evidence" value="ECO:0007669"/>
    <property type="project" value="TreeGrafter"/>
</dbReference>
<evidence type="ECO:0000256" key="2">
    <source>
        <dbReference type="ARBA" id="ARBA00022643"/>
    </source>
</evidence>
<feature type="domain" description="Luciferase-like" evidence="5">
    <location>
        <begin position="3"/>
        <end position="236"/>
    </location>
</feature>
<dbReference type="PANTHER" id="PTHR42847:SF4">
    <property type="entry name" value="ALKANESULFONATE MONOOXYGENASE-RELATED"/>
    <property type="match status" value="1"/>
</dbReference>
<keyword evidence="7" id="KW-1185">Reference proteome</keyword>